<feature type="transmembrane region" description="Helical" evidence="1">
    <location>
        <begin position="199"/>
        <end position="218"/>
    </location>
</feature>
<organism evidence="2 3">
    <name type="scientific">Triparma verrucosa</name>
    <dbReference type="NCBI Taxonomy" id="1606542"/>
    <lineage>
        <taxon>Eukaryota</taxon>
        <taxon>Sar</taxon>
        <taxon>Stramenopiles</taxon>
        <taxon>Ochrophyta</taxon>
        <taxon>Bolidophyceae</taxon>
        <taxon>Parmales</taxon>
        <taxon>Triparmaceae</taxon>
        <taxon>Triparma</taxon>
    </lineage>
</organism>
<evidence type="ECO:0000256" key="1">
    <source>
        <dbReference type="SAM" id="Phobius"/>
    </source>
</evidence>
<evidence type="ECO:0000313" key="2">
    <source>
        <dbReference type="EMBL" id="GMH90122.1"/>
    </source>
</evidence>
<name>A0A9W7ETJ0_9STRA</name>
<keyword evidence="1" id="KW-0472">Membrane</keyword>
<feature type="transmembrane region" description="Helical" evidence="1">
    <location>
        <begin position="102"/>
        <end position="126"/>
    </location>
</feature>
<dbReference type="Proteomes" id="UP001165160">
    <property type="component" value="Unassembled WGS sequence"/>
</dbReference>
<keyword evidence="1" id="KW-1133">Transmembrane helix</keyword>
<reference evidence="3" key="1">
    <citation type="journal article" date="2023" name="Commun. Biol.">
        <title>Genome analysis of Parmales, the sister group of diatoms, reveals the evolutionary specialization of diatoms from phago-mixotrophs to photoautotrophs.</title>
        <authorList>
            <person name="Ban H."/>
            <person name="Sato S."/>
            <person name="Yoshikawa S."/>
            <person name="Yamada K."/>
            <person name="Nakamura Y."/>
            <person name="Ichinomiya M."/>
            <person name="Sato N."/>
            <person name="Blanc-Mathieu R."/>
            <person name="Endo H."/>
            <person name="Kuwata A."/>
            <person name="Ogata H."/>
        </authorList>
    </citation>
    <scope>NUCLEOTIDE SEQUENCE [LARGE SCALE GENOMIC DNA]</scope>
    <source>
        <strain evidence="3">NIES 3699</strain>
    </source>
</reference>
<feature type="transmembrane region" description="Helical" evidence="1">
    <location>
        <begin position="6"/>
        <end position="28"/>
    </location>
</feature>
<sequence>MTLVDKYFSMGDLILPIVTLSFVMAVLYKPKRSDAGYKRFLYFHFFTFAVVSEVAVAIGALQIATNDDWVMALFLRIPCWWLAFWLGLRLRASAAKLPPQELSDFLCQTVLVKGTSAMGTMLFFSFETVSCFISQDSLSNGQCSNTSYAAMFLSLYLAILTILSILSKSVPKSVQRETAVELASIASLKGLKWWQHLQGGFMTTTAIASLYLLSFLGVEGDENSTVWIVGMIGLLTITFASLIQLTILVRTRNEQQSNPTTVELPTKQRSSRGFSAGDVEENAFALTLI</sequence>
<feature type="transmembrane region" description="Helical" evidence="1">
    <location>
        <begin position="224"/>
        <end position="249"/>
    </location>
</feature>
<dbReference type="AlphaFoldDB" id="A0A9W7ETJ0"/>
<gene>
    <name evidence="2" type="ORF">TrVE_jg3456</name>
</gene>
<keyword evidence="3" id="KW-1185">Reference proteome</keyword>
<feature type="transmembrane region" description="Helical" evidence="1">
    <location>
        <begin position="146"/>
        <end position="166"/>
    </location>
</feature>
<dbReference type="EMBL" id="BRXX01000102">
    <property type="protein sequence ID" value="GMH90122.1"/>
    <property type="molecule type" value="Genomic_DNA"/>
</dbReference>
<feature type="transmembrane region" description="Helical" evidence="1">
    <location>
        <begin position="69"/>
        <end position="90"/>
    </location>
</feature>
<comment type="caution">
    <text evidence="2">The sequence shown here is derived from an EMBL/GenBank/DDBJ whole genome shotgun (WGS) entry which is preliminary data.</text>
</comment>
<accession>A0A9W7ETJ0</accession>
<proteinExistence type="predicted"/>
<feature type="transmembrane region" description="Helical" evidence="1">
    <location>
        <begin position="40"/>
        <end position="63"/>
    </location>
</feature>
<evidence type="ECO:0000313" key="3">
    <source>
        <dbReference type="Proteomes" id="UP001165160"/>
    </source>
</evidence>
<keyword evidence="1" id="KW-0812">Transmembrane</keyword>
<protein>
    <submittedName>
        <fullName evidence="2">Uncharacterized protein</fullName>
    </submittedName>
</protein>